<dbReference type="RefSeq" id="WP_210800345.1">
    <property type="nucleotide sequence ID" value="NZ_JAGQDE010000002.1"/>
</dbReference>
<evidence type="ECO:0000313" key="7">
    <source>
        <dbReference type="EMBL" id="MBQ0957944.1"/>
    </source>
</evidence>
<dbReference type="AlphaFoldDB" id="A0A941BJW8"/>
<sequence length="473" mass="51592">MQGAQNPIWSPNIQNLDGAIYERIAAALERDIRAGVLRPGNRLPTLKELAALVGVTPGTVNRAYELAQRRGLVEGEVGRGTFVLDSVQAPAYPAPSPAPAPTPLSEIGQELVDLSIVKPNLLLQEPHVRAALGELARSSSLPDMLDYTPDGGHPLHRQAGAAWMHTGGFPARPEQVLLTAGAQHGLWVAVNALTQPGDLVLCESLCYPGVASVVLSLGRRVRGVPLDAEGMRPDALRELCQQERPAMVIVIANYQNPTTSVMSVARRHDIAQLAREFDTILLDDDLYGFLSPTPVVPLATFAPERTVYLTSLSKSVASTIRLGYMHCPPEWLSRMTAAVRTSVWMVSPLAAQLATNLINSGRAAEMARAQREEARARQLMAREVLGQFEYRAQPTAFHIWLRLPPRWSSGEQFAALARGHQLLIAGGDAFAVNRDDEARHHVRVAIMASTRDRMRFVLTKLAGLVDTPESTWL</sequence>
<evidence type="ECO:0000259" key="6">
    <source>
        <dbReference type="PROSITE" id="PS50949"/>
    </source>
</evidence>
<dbReference type="PROSITE" id="PS50949">
    <property type="entry name" value="HTH_GNTR"/>
    <property type="match status" value="1"/>
</dbReference>
<dbReference type="InterPro" id="IPR000524">
    <property type="entry name" value="Tscrpt_reg_HTH_GntR"/>
</dbReference>
<gene>
    <name evidence="7" type="ORF">KAK06_03135</name>
</gene>
<proteinExistence type="inferred from homology"/>
<dbReference type="EMBL" id="JAGQDE010000002">
    <property type="protein sequence ID" value="MBQ0957944.1"/>
    <property type="molecule type" value="Genomic_DNA"/>
</dbReference>
<keyword evidence="5" id="KW-0804">Transcription</keyword>
<keyword evidence="7" id="KW-0808">Transferase</keyword>
<keyword evidence="2" id="KW-0663">Pyridoxal phosphate</keyword>
<protein>
    <submittedName>
        <fullName evidence="7">PLP-dependent aminotransferase family protein</fullName>
    </submittedName>
</protein>
<evidence type="ECO:0000256" key="4">
    <source>
        <dbReference type="ARBA" id="ARBA00023125"/>
    </source>
</evidence>
<evidence type="ECO:0000256" key="5">
    <source>
        <dbReference type="ARBA" id="ARBA00023163"/>
    </source>
</evidence>
<dbReference type="InterPro" id="IPR015422">
    <property type="entry name" value="PyrdxlP-dep_Trfase_small"/>
</dbReference>
<keyword evidence="8" id="KW-1185">Reference proteome</keyword>
<comment type="caution">
    <text evidence="7">The sequence shown here is derived from an EMBL/GenBank/DDBJ whole genome shotgun (WGS) entry which is preliminary data.</text>
</comment>
<dbReference type="InterPro" id="IPR015421">
    <property type="entry name" value="PyrdxlP-dep_Trfase_major"/>
</dbReference>
<keyword evidence="3" id="KW-0805">Transcription regulation</keyword>
<organism evidence="7 8">
    <name type="scientific">Ideonella aquatica</name>
    <dbReference type="NCBI Taxonomy" id="2824119"/>
    <lineage>
        <taxon>Bacteria</taxon>
        <taxon>Pseudomonadati</taxon>
        <taxon>Pseudomonadota</taxon>
        <taxon>Betaproteobacteria</taxon>
        <taxon>Burkholderiales</taxon>
        <taxon>Sphaerotilaceae</taxon>
        <taxon>Ideonella</taxon>
    </lineage>
</organism>
<feature type="domain" description="HTH gntR-type" evidence="6">
    <location>
        <begin position="18"/>
        <end position="86"/>
    </location>
</feature>
<dbReference type="InterPro" id="IPR015424">
    <property type="entry name" value="PyrdxlP-dep_Trfase"/>
</dbReference>
<dbReference type="Pfam" id="PF00392">
    <property type="entry name" value="GntR"/>
    <property type="match status" value="1"/>
</dbReference>
<accession>A0A941BJW8</accession>
<dbReference type="PANTHER" id="PTHR46577:SF1">
    <property type="entry name" value="HTH-TYPE TRANSCRIPTIONAL REGULATORY PROTEIN GABR"/>
    <property type="match status" value="1"/>
</dbReference>
<dbReference type="Gene3D" id="1.10.10.10">
    <property type="entry name" value="Winged helix-like DNA-binding domain superfamily/Winged helix DNA-binding domain"/>
    <property type="match status" value="1"/>
</dbReference>
<name>A0A941BJW8_9BURK</name>
<dbReference type="GO" id="GO:0008483">
    <property type="term" value="F:transaminase activity"/>
    <property type="evidence" value="ECO:0007669"/>
    <property type="project" value="UniProtKB-KW"/>
</dbReference>
<dbReference type="PANTHER" id="PTHR46577">
    <property type="entry name" value="HTH-TYPE TRANSCRIPTIONAL REGULATORY PROTEIN GABR"/>
    <property type="match status" value="1"/>
</dbReference>
<comment type="similarity">
    <text evidence="1">In the C-terminal section; belongs to the class-I pyridoxal-phosphate-dependent aminotransferase family.</text>
</comment>
<dbReference type="GO" id="GO:0003700">
    <property type="term" value="F:DNA-binding transcription factor activity"/>
    <property type="evidence" value="ECO:0007669"/>
    <property type="project" value="InterPro"/>
</dbReference>
<evidence type="ECO:0000256" key="3">
    <source>
        <dbReference type="ARBA" id="ARBA00023015"/>
    </source>
</evidence>
<dbReference type="Pfam" id="PF00155">
    <property type="entry name" value="Aminotran_1_2"/>
    <property type="match status" value="1"/>
</dbReference>
<dbReference type="Gene3D" id="3.40.640.10">
    <property type="entry name" value="Type I PLP-dependent aspartate aminotransferase-like (Major domain)"/>
    <property type="match status" value="1"/>
</dbReference>
<dbReference type="CDD" id="cd00609">
    <property type="entry name" value="AAT_like"/>
    <property type="match status" value="1"/>
</dbReference>
<dbReference type="InterPro" id="IPR036388">
    <property type="entry name" value="WH-like_DNA-bd_sf"/>
</dbReference>
<dbReference type="CDD" id="cd07377">
    <property type="entry name" value="WHTH_GntR"/>
    <property type="match status" value="1"/>
</dbReference>
<keyword evidence="7" id="KW-0032">Aminotransferase</keyword>
<dbReference type="SMART" id="SM00345">
    <property type="entry name" value="HTH_GNTR"/>
    <property type="match status" value="1"/>
</dbReference>
<dbReference type="InterPro" id="IPR036390">
    <property type="entry name" value="WH_DNA-bd_sf"/>
</dbReference>
<keyword evidence="4" id="KW-0238">DNA-binding</keyword>
<dbReference type="GO" id="GO:0030170">
    <property type="term" value="F:pyridoxal phosphate binding"/>
    <property type="evidence" value="ECO:0007669"/>
    <property type="project" value="InterPro"/>
</dbReference>
<dbReference type="GO" id="GO:0003677">
    <property type="term" value="F:DNA binding"/>
    <property type="evidence" value="ECO:0007669"/>
    <property type="project" value="UniProtKB-KW"/>
</dbReference>
<evidence type="ECO:0000256" key="2">
    <source>
        <dbReference type="ARBA" id="ARBA00022898"/>
    </source>
</evidence>
<dbReference type="InterPro" id="IPR051446">
    <property type="entry name" value="HTH_trans_reg/aminotransferase"/>
</dbReference>
<dbReference type="Proteomes" id="UP000678374">
    <property type="component" value="Unassembled WGS sequence"/>
</dbReference>
<evidence type="ECO:0000256" key="1">
    <source>
        <dbReference type="ARBA" id="ARBA00005384"/>
    </source>
</evidence>
<dbReference type="SUPFAM" id="SSF46785">
    <property type="entry name" value="Winged helix' DNA-binding domain"/>
    <property type="match status" value="1"/>
</dbReference>
<dbReference type="InterPro" id="IPR004839">
    <property type="entry name" value="Aminotransferase_I/II_large"/>
</dbReference>
<dbReference type="SUPFAM" id="SSF53383">
    <property type="entry name" value="PLP-dependent transferases"/>
    <property type="match status" value="1"/>
</dbReference>
<evidence type="ECO:0000313" key="8">
    <source>
        <dbReference type="Proteomes" id="UP000678374"/>
    </source>
</evidence>
<dbReference type="Gene3D" id="3.90.1150.10">
    <property type="entry name" value="Aspartate Aminotransferase, domain 1"/>
    <property type="match status" value="1"/>
</dbReference>
<reference evidence="7" key="1">
    <citation type="submission" date="2021-04" db="EMBL/GenBank/DDBJ databases">
        <title>The genome sequence of Ideonella sp. 4Y11.</title>
        <authorList>
            <person name="Liu Y."/>
        </authorList>
    </citation>
    <scope>NUCLEOTIDE SEQUENCE</scope>
    <source>
        <strain evidence="7">4Y11</strain>
    </source>
</reference>